<proteinExistence type="predicted"/>
<dbReference type="EMBL" id="JBBLZC010000031">
    <property type="protein sequence ID" value="MEK0085647.1"/>
    <property type="molecule type" value="Genomic_DNA"/>
</dbReference>
<reference evidence="1 2" key="1">
    <citation type="submission" date="2024-01" db="EMBL/GenBank/DDBJ databases">
        <title>Multi-omics insights into the function and evolution of sodium benzoate biodegradation pathways in Benzoatithermus flavus gen. nov., sp. nov. from hot spring.</title>
        <authorList>
            <person name="Hu C.-J."/>
            <person name="Li W.-J."/>
        </authorList>
    </citation>
    <scope>NUCLEOTIDE SEQUENCE [LARGE SCALE GENOMIC DNA]</scope>
    <source>
        <strain evidence="1 2">SYSU G07066</strain>
    </source>
</reference>
<evidence type="ECO:0000313" key="2">
    <source>
        <dbReference type="Proteomes" id="UP001375743"/>
    </source>
</evidence>
<keyword evidence="2" id="KW-1185">Reference proteome</keyword>
<dbReference type="Proteomes" id="UP001375743">
    <property type="component" value="Unassembled WGS sequence"/>
</dbReference>
<sequence>MQERNANAVPVTVADLLAGVLVGEPTDLRFVALDRRFRVLDGSRFRRPDAARRAARRLAAVVLGDGSGERQDKAAPFGKA</sequence>
<comment type="caution">
    <text evidence="1">The sequence shown here is derived from an EMBL/GenBank/DDBJ whole genome shotgun (WGS) entry which is preliminary data.</text>
</comment>
<gene>
    <name evidence="1" type="ORF">U1T56_21050</name>
</gene>
<protein>
    <submittedName>
        <fullName evidence="1">Uncharacterized protein</fullName>
    </submittedName>
</protein>
<dbReference type="RefSeq" id="WP_418161496.1">
    <property type="nucleotide sequence ID" value="NZ_JBBLZC010000031.1"/>
</dbReference>
<evidence type="ECO:0000313" key="1">
    <source>
        <dbReference type="EMBL" id="MEK0085647.1"/>
    </source>
</evidence>
<accession>A0ABU8XWT3</accession>
<organism evidence="1 2">
    <name type="scientific">Benzoatithermus flavus</name>
    <dbReference type="NCBI Taxonomy" id="3108223"/>
    <lineage>
        <taxon>Bacteria</taxon>
        <taxon>Pseudomonadati</taxon>
        <taxon>Pseudomonadota</taxon>
        <taxon>Alphaproteobacteria</taxon>
        <taxon>Geminicoccales</taxon>
        <taxon>Geminicoccaceae</taxon>
        <taxon>Benzoatithermus</taxon>
    </lineage>
</organism>
<name>A0ABU8XWT3_9PROT</name>